<evidence type="ECO:0000313" key="2">
    <source>
        <dbReference type="Proteomes" id="UP000554482"/>
    </source>
</evidence>
<name>A0A7J6X740_THATH</name>
<dbReference type="OrthoDB" id="694979at2759"/>
<dbReference type="EMBL" id="JABWDY010004822">
    <property type="protein sequence ID" value="KAF5204887.1"/>
    <property type="molecule type" value="Genomic_DNA"/>
</dbReference>
<sequence length="69" mass="7421">MASSQTFINLSSRIFISNTVSLSTSPFSISISFSPLSQTLPLVYCGRGDRKTACSVSDVMYVFSISSLS</sequence>
<organism evidence="1 2">
    <name type="scientific">Thalictrum thalictroides</name>
    <name type="common">Rue-anemone</name>
    <name type="synonym">Anemone thalictroides</name>
    <dbReference type="NCBI Taxonomy" id="46969"/>
    <lineage>
        <taxon>Eukaryota</taxon>
        <taxon>Viridiplantae</taxon>
        <taxon>Streptophyta</taxon>
        <taxon>Embryophyta</taxon>
        <taxon>Tracheophyta</taxon>
        <taxon>Spermatophyta</taxon>
        <taxon>Magnoliopsida</taxon>
        <taxon>Ranunculales</taxon>
        <taxon>Ranunculaceae</taxon>
        <taxon>Thalictroideae</taxon>
        <taxon>Thalictrum</taxon>
    </lineage>
</organism>
<protein>
    <submittedName>
        <fullName evidence="1">Uncharacterized protein</fullName>
    </submittedName>
</protein>
<accession>A0A7J6X740</accession>
<dbReference type="Proteomes" id="UP000554482">
    <property type="component" value="Unassembled WGS sequence"/>
</dbReference>
<reference evidence="1 2" key="1">
    <citation type="submission" date="2020-06" db="EMBL/GenBank/DDBJ databases">
        <title>Transcriptomic and genomic resources for Thalictrum thalictroides and T. hernandezii: Facilitating candidate gene discovery in an emerging model plant lineage.</title>
        <authorList>
            <person name="Arias T."/>
            <person name="Riano-Pachon D.M."/>
            <person name="Di Stilio V.S."/>
        </authorList>
    </citation>
    <scope>NUCLEOTIDE SEQUENCE [LARGE SCALE GENOMIC DNA]</scope>
    <source>
        <strain evidence="2">cv. WT478/WT964</strain>
        <tissue evidence="1">Leaves</tissue>
    </source>
</reference>
<dbReference type="AlphaFoldDB" id="A0A7J6X740"/>
<keyword evidence="2" id="KW-1185">Reference proteome</keyword>
<gene>
    <name evidence="1" type="ORF">FRX31_005527</name>
</gene>
<comment type="caution">
    <text evidence="1">The sequence shown here is derived from an EMBL/GenBank/DDBJ whole genome shotgun (WGS) entry which is preliminary data.</text>
</comment>
<evidence type="ECO:0000313" key="1">
    <source>
        <dbReference type="EMBL" id="KAF5204887.1"/>
    </source>
</evidence>
<proteinExistence type="predicted"/>